<dbReference type="RefSeq" id="WP_413778605.1">
    <property type="nucleotide sequence ID" value="NZ_JAUOZS010000001.1"/>
</dbReference>
<sequence>MSEHALLSASSAKRWINCPPSARIESTMPEQQSLFATEGSFAHDVAHMLLAEYLGRVDPIGLAEWQYQLRSDSLWAEDLLDYVRIYVDLVIEKINAARAVSRDAVILLEQKLDYSLWAPGGFGTGDAVIYADGYCEVIDLKYGKGVSVSAEENPQLRLYGLGALNRPDAHLYSIENVTMTIVQPRLDSITSETISADDLLIWAQDEVRPKALLAWEGKGEYCAGEWCRFCKIKHTCRTRAADALALEAYGRTKPQLLTVTEIADILGKAELLISWASDIKSWALEQAERHHVTYPGWKLVEGRSNRAYVDRAQVATRLLDAGFKSEMIHKDPELLGITEMERLLGKKQFAELLEGLIIKPAGKPTLAPDSDRRPAINSLEAAIADFADQEANL</sequence>
<dbReference type="EMBL" id="JAUOZS010000001">
    <property type="protein sequence ID" value="MDT8900045.1"/>
    <property type="molecule type" value="Genomic_DNA"/>
</dbReference>
<evidence type="ECO:0000313" key="2">
    <source>
        <dbReference type="Proteomes" id="UP001254848"/>
    </source>
</evidence>
<name>A0ABU3NT94_9FIRM</name>
<comment type="caution">
    <text evidence="1">The sequence shown here is derived from an EMBL/GenBank/DDBJ whole genome shotgun (WGS) entry which is preliminary data.</text>
</comment>
<reference evidence="1 2" key="1">
    <citation type="submission" date="2023-07" db="EMBL/GenBank/DDBJ databases">
        <title>The novel representative of Negativicutes class, Anaeroselena agilis gen. nov. sp. nov.</title>
        <authorList>
            <person name="Prokofeva M.I."/>
            <person name="Elcheninov A.G."/>
            <person name="Klyukina A."/>
            <person name="Kublanov I.V."/>
            <person name="Frolov E.N."/>
            <person name="Podosokorskaya O.A."/>
        </authorList>
    </citation>
    <scope>NUCLEOTIDE SEQUENCE [LARGE SCALE GENOMIC DNA]</scope>
    <source>
        <strain evidence="1 2">4137-cl</strain>
    </source>
</reference>
<protein>
    <submittedName>
        <fullName evidence="1">DUF2800 domain-containing protein</fullName>
    </submittedName>
</protein>
<dbReference type="InterPro" id="IPR011604">
    <property type="entry name" value="PDDEXK-like_dom_sf"/>
</dbReference>
<keyword evidence="2" id="KW-1185">Reference proteome</keyword>
<dbReference type="Proteomes" id="UP001254848">
    <property type="component" value="Unassembled WGS sequence"/>
</dbReference>
<organism evidence="1 2">
    <name type="scientific">Anaeroselena agilis</name>
    <dbReference type="NCBI Taxonomy" id="3063788"/>
    <lineage>
        <taxon>Bacteria</taxon>
        <taxon>Bacillati</taxon>
        <taxon>Bacillota</taxon>
        <taxon>Negativicutes</taxon>
        <taxon>Acetonemataceae</taxon>
        <taxon>Anaeroselena</taxon>
    </lineage>
</organism>
<gene>
    <name evidence="1" type="ORF">Q4T40_02190</name>
</gene>
<accession>A0ABU3NT94</accession>
<evidence type="ECO:0000313" key="1">
    <source>
        <dbReference type="EMBL" id="MDT8900045.1"/>
    </source>
</evidence>
<dbReference type="InterPro" id="IPR021229">
    <property type="entry name" value="DUF2800"/>
</dbReference>
<proteinExistence type="predicted"/>
<dbReference type="Gene3D" id="3.90.320.10">
    <property type="match status" value="1"/>
</dbReference>
<dbReference type="Pfam" id="PF10926">
    <property type="entry name" value="DUF2800"/>
    <property type="match status" value="1"/>
</dbReference>